<dbReference type="InterPro" id="IPR006311">
    <property type="entry name" value="TAT_signal"/>
</dbReference>
<dbReference type="GO" id="GO:0046872">
    <property type="term" value="F:metal ion binding"/>
    <property type="evidence" value="ECO:0007669"/>
    <property type="project" value="InterPro"/>
</dbReference>
<protein>
    <submittedName>
        <fullName evidence="5">Purple acid phosphatase-like protein</fullName>
    </submittedName>
</protein>
<gene>
    <name evidence="5" type="ORF">CLV59_111139</name>
</gene>
<dbReference type="InterPro" id="IPR015914">
    <property type="entry name" value="PAPs_N"/>
</dbReference>
<keyword evidence="6" id="KW-1185">Reference proteome</keyword>
<dbReference type="Pfam" id="PF16656">
    <property type="entry name" value="Pur_ac_phosph_N"/>
    <property type="match status" value="1"/>
</dbReference>
<accession>A0A327VMB5</accession>
<name>A0A327VMB5_9BACT</name>
<feature type="signal peptide" evidence="2">
    <location>
        <begin position="1"/>
        <end position="33"/>
    </location>
</feature>
<evidence type="ECO:0000259" key="4">
    <source>
        <dbReference type="Pfam" id="PF16656"/>
    </source>
</evidence>
<organism evidence="5 6">
    <name type="scientific">Chitinophaga dinghuensis</name>
    <dbReference type="NCBI Taxonomy" id="1539050"/>
    <lineage>
        <taxon>Bacteria</taxon>
        <taxon>Pseudomonadati</taxon>
        <taxon>Bacteroidota</taxon>
        <taxon>Chitinophagia</taxon>
        <taxon>Chitinophagales</taxon>
        <taxon>Chitinophagaceae</taxon>
        <taxon>Chitinophaga</taxon>
    </lineage>
</organism>
<dbReference type="Pfam" id="PF00149">
    <property type="entry name" value="Metallophos"/>
    <property type="match status" value="1"/>
</dbReference>
<dbReference type="SUPFAM" id="SSF49363">
    <property type="entry name" value="Purple acid phosphatase, N-terminal domain"/>
    <property type="match status" value="1"/>
</dbReference>
<evidence type="ECO:0000313" key="6">
    <source>
        <dbReference type="Proteomes" id="UP000249819"/>
    </source>
</evidence>
<dbReference type="AlphaFoldDB" id="A0A327VMB5"/>
<dbReference type="PANTHER" id="PTHR45867">
    <property type="entry name" value="PURPLE ACID PHOSPHATASE"/>
    <property type="match status" value="1"/>
</dbReference>
<feature type="domain" description="Calcineurin-like phosphoesterase" evidence="3">
    <location>
        <begin position="159"/>
        <end position="350"/>
    </location>
</feature>
<dbReference type="PROSITE" id="PS51318">
    <property type="entry name" value="TAT"/>
    <property type="match status" value="1"/>
</dbReference>
<dbReference type="PANTHER" id="PTHR45867:SF3">
    <property type="entry name" value="ACID PHOSPHATASE TYPE 7"/>
    <property type="match status" value="1"/>
</dbReference>
<comment type="caution">
    <text evidence="5">The sequence shown here is derived from an EMBL/GenBank/DDBJ whole genome shotgun (WGS) entry which is preliminary data.</text>
</comment>
<dbReference type="GO" id="GO:0003993">
    <property type="term" value="F:acid phosphatase activity"/>
    <property type="evidence" value="ECO:0007669"/>
    <property type="project" value="InterPro"/>
</dbReference>
<dbReference type="EMBL" id="QLMA01000011">
    <property type="protein sequence ID" value="RAJ74020.1"/>
    <property type="molecule type" value="Genomic_DNA"/>
</dbReference>
<dbReference type="Gene3D" id="2.60.40.380">
    <property type="entry name" value="Purple acid phosphatase-like, N-terminal"/>
    <property type="match status" value="1"/>
</dbReference>
<dbReference type="Gene3D" id="3.60.21.10">
    <property type="match status" value="1"/>
</dbReference>
<feature type="domain" description="Purple acid phosphatase N-terminal" evidence="4">
    <location>
        <begin position="51"/>
        <end position="123"/>
    </location>
</feature>
<keyword evidence="1 2" id="KW-0732">Signal</keyword>
<dbReference type="SUPFAM" id="SSF56300">
    <property type="entry name" value="Metallo-dependent phosphatases"/>
    <property type="match status" value="1"/>
</dbReference>
<sequence length="404" mass="45958">MKKHSEQSRRKFLGNLSKAGLLGLTGLPTIASATALAPTDPTNTHRFLCKPYLQYPAPNTISVMWLTSKPCYSWVEYAEEGKPSQKAHSVHHGLVDANNRLHKIALDNLEPGKKYTYKVFSKEITDFQPYKLTYGETLSSDAYTFTAPNPQAKEVSWVMINDIHDRPESIPHLMKLNGTSPYDFVFFNGDVFDYQADEQQIIDHMLTACGDTFSTQTPFLYVRGNHETRGKYAREWHQYFENPGRNNYFSFTWGPVFAIVLDTGEDKEDTHPVYAGIVDFDTYRQEQAAWLEKQLQSPAYKKAKHKVVMMHIPHYHGGEWHGTVHCRELFGGLFNKYKIDILICGHTHTYGVHPPEQGKHNYPLIIGGGPKDGKRTLIKVKADQQQLVLTMLGDDGTVVGEYKV</sequence>
<evidence type="ECO:0000256" key="2">
    <source>
        <dbReference type="SAM" id="SignalP"/>
    </source>
</evidence>
<evidence type="ECO:0000259" key="3">
    <source>
        <dbReference type="Pfam" id="PF00149"/>
    </source>
</evidence>
<feature type="chain" id="PRO_5016246501" evidence="2">
    <location>
        <begin position="34"/>
        <end position="404"/>
    </location>
</feature>
<dbReference type="InterPro" id="IPR004843">
    <property type="entry name" value="Calcineurin-like_PHP"/>
</dbReference>
<dbReference type="RefSeq" id="WP_111595246.1">
    <property type="nucleotide sequence ID" value="NZ_QLMA01000011.1"/>
</dbReference>
<evidence type="ECO:0000256" key="1">
    <source>
        <dbReference type="ARBA" id="ARBA00022729"/>
    </source>
</evidence>
<dbReference type="Proteomes" id="UP000249819">
    <property type="component" value="Unassembled WGS sequence"/>
</dbReference>
<dbReference type="OrthoDB" id="596345at2"/>
<dbReference type="InterPro" id="IPR008963">
    <property type="entry name" value="Purple_acid_Pase-like_N"/>
</dbReference>
<evidence type="ECO:0000313" key="5">
    <source>
        <dbReference type="EMBL" id="RAJ74020.1"/>
    </source>
</evidence>
<reference evidence="5 6" key="1">
    <citation type="submission" date="2018-06" db="EMBL/GenBank/DDBJ databases">
        <title>Genomic Encyclopedia of Archaeal and Bacterial Type Strains, Phase II (KMG-II): from individual species to whole genera.</title>
        <authorList>
            <person name="Goeker M."/>
        </authorList>
    </citation>
    <scope>NUCLEOTIDE SEQUENCE [LARGE SCALE GENOMIC DNA]</scope>
    <source>
        <strain evidence="5 6">DSM 29821</strain>
    </source>
</reference>
<proteinExistence type="predicted"/>
<dbReference type="InterPro" id="IPR029052">
    <property type="entry name" value="Metallo-depent_PP-like"/>
</dbReference>